<dbReference type="PANTHER" id="PTHR30146">
    <property type="entry name" value="LACI-RELATED TRANSCRIPTIONAL REPRESSOR"/>
    <property type="match status" value="1"/>
</dbReference>
<dbReference type="SUPFAM" id="SSF47413">
    <property type="entry name" value="lambda repressor-like DNA-binding domains"/>
    <property type="match status" value="1"/>
</dbReference>
<keyword evidence="1" id="KW-0805">Transcription regulation</keyword>
<evidence type="ECO:0000256" key="2">
    <source>
        <dbReference type="ARBA" id="ARBA00023125"/>
    </source>
</evidence>
<dbReference type="CDD" id="cd06267">
    <property type="entry name" value="PBP1_LacI_sugar_binding-like"/>
    <property type="match status" value="1"/>
</dbReference>
<dbReference type="PANTHER" id="PTHR30146:SF138">
    <property type="entry name" value="TRANSCRIPTIONAL REGULATORY PROTEIN"/>
    <property type="match status" value="1"/>
</dbReference>
<name>A0A7K1FGM1_9ACTN</name>
<protein>
    <submittedName>
        <fullName evidence="5">LacI family DNA-binding transcriptional regulator</fullName>
    </submittedName>
</protein>
<evidence type="ECO:0000313" key="5">
    <source>
        <dbReference type="EMBL" id="MTD13210.1"/>
    </source>
</evidence>
<keyword evidence="6" id="KW-1185">Reference proteome</keyword>
<evidence type="ECO:0000256" key="3">
    <source>
        <dbReference type="ARBA" id="ARBA00023163"/>
    </source>
</evidence>
<dbReference type="AlphaFoldDB" id="A0A7K1FGM1"/>
<dbReference type="Gene3D" id="1.10.260.40">
    <property type="entry name" value="lambda repressor-like DNA-binding domains"/>
    <property type="match status" value="1"/>
</dbReference>
<dbReference type="SUPFAM" id="SSF53822">
    <property type="entry name" value="Periplasmic binding protein-like I"/>
    <property type="match status" value="1"/>
</dbReference>
<evidence type="ECO:0000313" key="6">
    <source>
        <dbReference type="Proteomes" id="UP000460221"/>
    </source>
</evidence>
<dbReference type="EMBL" id="WLYK01000001">
    <property type="protein sequence ID" value="MTD13210.1"/>
    <property type="molecule type" value="Genomic_DNA"/>
</dbReference>
<evidence type="ECO:0000259" key="4">
    <source>
        <dbReference type="PROSITE" id="PS50932"/>
    </source>
</evidence>
<dbReference type="Pfam" id="PF13377">
    <property type="entry name" value="Peripla_BP_3"/>
    <property type="match status" value="1"/>
</dbReference>
<dbReference type="SMART" id="SM00354">
    <property type="entry name" value="HTH_LACI"/>
    <property type="match status" value="1"/>
</dbReference>
<dbReference type="Pfam" id="PF00356">
    <property type="entry name" value="LacI"/>
    <property type="match status" value="1"/>
</dbReference>
<dbReference type="GO" id="GO:0000976">
    <property type="term" value="F:transcription cis-regulatory region binding"/>
    <property type="evidence" value="ECO:0007669"/>
    <property type="project" value="TreeGrafter"/>
</dbReference>
<dbReference type="PROSITE" id="PS50932">
    <property type="entry name" value="HTH_LACI_2"/>
    <property type="match status" value="1"/>
</dbReference>
<dbReference type="RefSeq" id="WP_154767108.1">
    <property type="nucleotide sequence ID" value="NZ_WLYK01000001.1"/>
</dbReference>
<dbReference type="InterPro" id="IPR010982">
    <property type="entry name" value="Lambda_DNA-bd_dom_sf"/>
</dbReference>
<organism evidence="5 6">
    <name type="scientific">Nakamurella alba</name>
    <dbReference type="NCBI Taxonomy" id="2665158"/>
    <lineage>
        <taxon>Bacteria</taxon>
        <taxon>Bacillati</taxon>
        <taxon>Actinomycetota</taxon>
        <taxon>Actinomycetes</taxon>
        <taxon>Nakamurellales</taxon>
        <taxon>Nakamurellaceae</taxon>
        <taxon>Nakamurella</taxon>
    </lineage>
</organism>
<sequence>MLERRNAGTAECCNIGKARPYAAGVKRDPGNRDNGGAVAGRGSRVKATDVAKHAGVSIATVSLVANGKAEGRVSETTRQRVESSIRELGYVVNPSARSLVTGRYGRIALLAHDLTNPFIATVAAGVVEAAPADLQVLLGAGGAESAPPDVAMIASFGVDGMLLNLDDGEYDPELLDFPVVVVDEHEPRANASRVYFDLAHGTAMLAGHLAELGHRTVVYLDSTRPRSTFTSRRTHFRNQFRKVAVEGKVLRVRSGIDLNAAAEVTARSVDDWLAQGATAIVTATDVQAYGVLAGLAGAGIDVPGRMSVASFDNNLMSMITRPPLTSVDLSARALGREAVTLLVDEIARNGRPGRSVQLPTSLVVRGSTAPAPRRKVRQSRP</sequence>
<gene>
    <name evidence="5" type="ORF">GIS00_04520</name>
</gene>
<dbReference type="Gene3D" id="3.40.50.2300">
    <property type="match status" value="2"/>
</dbReference>
<keyword evidence="2 5" id="KW-0238">DNA-binding</keyword>
<evidence type="ECO:0000256" key="1">
    <source>
        <dbReference type="ARBA" id="ARBA00023015"/>
    </source>
</evidence>
<dbReference type="GO" id="GO:0003700">
    <property type="term" value="F:DNA-binding transcription factor activity"/>
    <property type="evidence" value="ECO:0007669"/>
    <property type="project" value="TreeGrafter"/>
</dbReference>
<dbReference type="Proteomes" id="UP000460221">
    <property type="component" value="Unassembled WGS sequence"/>
</dbReference>
<comment type="caution">
    <text evidence="5">The sequence shown here is derived from an EMBL/GenBank/DDBJ whole genome shotgun (WGS) entry which is preliminary data.</text>
</comment>
<reference evidence="5 6" key="1">
    <citation type="submission" date="2019-11" db="EMBL/GenBank/DDBJ databases">
        <authorList>
            <person name="Jiang L.-Q."/>
        </authorList>
    </citation>
    <scope>NUCLEOTIDE SEQUENCE [LARGE SCALE GENOMIC DNA]</scope>
    <source>
        <strain evidence="5 6">YIM 132087</strain>
    </source>
</reference>
<proteinExistence type="predicted"/>
<dbReference type="InterPro" id="IPR028082">
    <property type="entry name" value="Peripla_BP_I"/>
</dbReference>
<keyword evidence="3" id="KW-0804">Transcription</keyword>
<dbReference type="InterPro" id="IPR046335">
    <property type="entry name" value="LacI/GalR-like_sensor"/>
</dbReference>
<dbReference type="InterPro" id="IPR000843">
    <property type="entry name" value="HTH_LacI"/>
</dbReference>
<dbReference type="CDD" id="cd01392">
    <property type="entry name" value="HTH_LacI"/>
    <property type="match status" value="1"/>
</dbReference>
<accession>A0A7K1FGM1</accession>
<feature type="domain" description="HTH lacI-type" evidence="4">
    <location>
        <begin position="45"/>
        <end position="101"/>
    </location>
</feature>